<evidence type="ECO:0000313" key="2">
    <source>
        <dbReference type="EMBL" id="GFE19194.1"/>
    </source>
</evidence>
<dbReference type="InterPro" id="IPR001466">
    <property type="entry name" value="Beta-lactam-related"/>
</dbReference>
<protein>
    <recommendedName>
        <fullName evidence="1">Beta-lactamase-related domain-containing protein</fullName>
    </recommendedName>
</protein>
<accession>A0A640T7M2</accession>
<dbReference type="Proteomes" id="UP000430079">
    <property type="component" value="Unassembled WGS sequence"/>
</dbReference>
<gene>
    <name evidence="2" type="ORF">Sgleb_72410</name>
</gene>
<organism evidence="2 3">
    <name type="scientific">Streptomyces glebosus</name>
    <dbReference type="NCBI Taxonomy" id="249580"/>
    <lineage>
        <taxon>Bacteria</taxon>
        <taxon>Bacillati</taxon>
        <taxon>Actinomycetota</taxon>
        <taxon>Actinomycetes</taxon>
        <taxon>Kitasatosporales</taxon>
        <taxon>Streptomycetaceae</taxon>
        <taxon>Streptomyces</taxon>
    </lineage>
</organism>
<reference evidence="2 3" key="1">
    <citation type="submission" date="2019-12" db="EMBL/GenBank/DDBJ databases">
        <title>Whole genome shotgun sequence of Streptomyces hygroscopicus subsp. glebosus NBRC 13786.</title>
        <authorList>
            <person name="Ichikawa N."/>
            <person name="Kimura A."/>
            <person name="Kitahashi Y."/>
            <person name="Komaki H."/>
            <person name="Tamura T."/>
        </authorList>
    </citation>
    <scope>NUCLEOTIDE SEQUENCE [LARGE SCALE GENOMIC DNA]</scope>
    <source>
        <strain evidence="2 3">NBRC 13786</strain>
    </source>
</reference>
<dbReference type="Pfam" id="PF00144">
    <property type="entry name" value="Beta-lactamase"/>
    <property type="match status" value="1"/>
</dbReference>
<dbReference type="SUPFAM" id="SSF56601">
    <property type="entry name" value="beta-lactamase/transpeptidase-like"/>
    <property type="match status" value="1"/>
</dbReference>
<dbReference type="EMBL" id="BLIO01000001">
    <property type="protein sequence ID" value="GFE19194.1"/>
    <property type="molecule type" value="Genomic_DNA"/>
</dbReference>
<dbReference type="PANTHER" id="PTHR46825">
    <property type="entry name" value="D-ALANYL-D-ALANINE-CARBOXYPEPTIDASE/ENDOPEPTIDASE AMPH"/>
    <property type="match status" value="1"/>
</dbReference>
<sequence>MQHTSGLPNYVPYLGDDVRYYKPLDLLDIALQHKADFAPGTKWQCSNTNYVLAGLIIQKVTGRPFAVDKALCR</sequence>
<proteinExistence type="predicted"/>
<keyword evidence="3" id="KW-1185">Reference proteome</keyword>
<feature type="domain" description="Beta-lactamase-related" evidence="1">
    <location>
        <begin position="1"/>
        <end position="66"/>
    </location>
</feature>
<comment type="caution">
    <text evidence="2">The sequence shown here is derived from an EMBL/GenBank/DDBJ whole genome shotgun (WGS) entry which is preliminary data.</text>
</comment>
<dbReference type="PANTHER" id="PTHR46825:SF7">
    <property type="entry name" value="D-ALANYL-D-ALANINE CARBOXYPEPTIDASE"/>
    <property type="match status" value="1"/>
</dbReference>
<evidence type="ECO:0000259" key="1">
    <source>
        <dbReference type="Pfam" id="PF00144"/>
    </source>
</evidence>
<name>A0A640T7M2_9ACTN</name>
<dbReference type="InterPro" id="IPR012338">
    <property type="entry name" value="Beta-lactam/transpept-like"/>
</dbReference>
<dbReference type="InterPro" id="IPR050491">
    <property type="entry name" value="AmpC-like"/>
</dbReference>
<dbReference type="AlphaFoldDB" id="A0A640T7M2"/>
<evidence type="ECO:0000313" key="3">
    <source>
        <dbReference type="Proteomes" id="UP000430079"/>
    </source>
</evidence>
<dbReference type="Gene3D" id="3.40.710.10">
    <property type="entry name" value="DD-peptidase/beta-lactamase superfamily"/>
    <property type="match status" value="1"/>
</dbReference>